<feature type="transmembrane region" description="Helical" evidence="1">
    <location>
        <begin position="45"/>
        <end position="63"/>
    </location>
</feature>
<dbReference type="RefSeq" id="WP_245535561.1">
    <property type="nucleotide sequence ID" value="NZ_JAWXXV010000001.1"/>
</dbReference>
<keyword evidence="1" id="KW-0472">Membrane</keyword>
<proteinExistence type="predicted"/>
<sequence length="170" mass="18045">MVRVRIPIALIAGLLFGAGLACSGMSDPTRVRAFLDLSGGRWDPTLAFVMGGAIAPMTLAWVIRRRMETPLADSRFSLPDTLEITARLIGGSAIFGIGWGIAGLCPGPAIADLAIRPTLAAPFVIAMLVGFAVHRFIDRPKIWIGAGPLIYFDDGANEKRLNLSTVTSSP</sequence>
<dbReference type="PROSITE" id="PS51257">
    <property type="entry name" value="PROKAR_LIPOPROTEIN"/>
    <property type="match status" value="1"/>
</dbReference>
<keyword evidence="3" id="KW-1185">Reference proteome</keyword>
<dbReference type="InterPro" id="IPR046513">
    <property type="entry name" value="DUF6691"/>
</dbReference>
<keyword evidence="1" id="KW-0812">Transmembrane</keyword>
<protein>
    <submittedName>
        <fullName evidence="2">YeeE/YedE family protein</fullName>
    </submittedName>
</protein>
<reference evidence="2 3" key="1">
    <citation type="submission" date="2023-11" db="EMBL/GenBank/DDBJ databases">
        <title>MicrobeMod: A computational toolkit for identifying prokaryotic methylation and restriction-modification with nanopore sequencing.</title>
        <authorList>
            <person name="Crits-Christoph A."/>
            <person name="Kang S.C."/>
            <person name="Lee H."/>
            <person name="Ostrov N."/>
        </authorList>
    </citation>
    <scope>NUCLEOTIDE SEQUENCE [LARGE SCALE GENOMIC DNA]</scope>
    <source>
        <strain evidence="2 3">ATCC 14820</strain>
    </source>
</reference>
<evidence type="ECO:0000313" key="2">
    <source>
        <dbReference type="EMBL" id="MDX5983150.1"/>
    </source>
</evidence>
<accession>A0ABU4PG27</accession>
<dbReference type="Proteomes" id="UP001279660">
    <property type="component" value="Unassembled WGS sequence"/>
</dbReference>
<evidence type="ECO:0000313" key="3">
    <source>
        <dbReference type="Proteomes" id="UP001279660"/>
    </source>
</evidence>
<organism evidence="2 3">
    <name type="scientific">Sphingomonas echinoides</name>
    <dbReference type="NCBI Taxonomy" id="59803"/>
    <lineage>
        <taxon>Bacteria</taxon>
        <taxon>Pseudomonadati</taxon>
        <taxon>Pseudomonadota</taxon>
        <taxon>Alphaproteobacteria</taxon>
        <taxon>Sphingomonadales</taxon>
        <taxon>Sphingomonadaceae</taxon>
        <taxon>Sphingomonas</taxon>
    </lineage>
</organism>
<dbReference type="EMBL" id="JAWXXV010000001">
    <property type="protein sequence ID" value="MDX5983150.1"/>
    <property type="molecule type" value="Genomic_DNA"/>
</dbReference>
<gene>
    <name evidence="2" type="ORF">SIL82_02665</name>
</gene>
<feature type="transmembrane region" description="Helical" evidence="1">
    <location>
        <begin position="84"/>
        <end position="102"/>
    </location>
</feature>
<comment type="caution">
    <text evidence="2">The sequence shown here is derived from an EMBL/GenBank/DDBJ whole genome shotgun (WGS) entry which is preliminary data.</text>
</comment>
<evidence type="ECO:0000256" key="1">
    <source>
        <dbReference type="SAM" id="Phobius"/>
    </source>
</evidence>
<feature type="transmembrane region" description="Helical" evidence="1">
    <location>
        <begin position="114"/>
        <end position="133"/>
    </location>
</feature>
<keyword evidence="1" id="KW-1133">Transmembrane helix</keyword>
<name>A0ABU4PG27_9SPHN</name>
<dbReference type="Pfam" id="PF20398">
    <property type="entry name" value="DUF6691"/>
    <property type="match status" value="1"/>
</dbReference>